<dbReference type="Pfam" id="PF00593">
    <property type="entry name" value="TonB_dep_Rec_b-barrel"/>
    <property type="match status" value="1"/>
</dbReference>
<dbReference type="PROSITE" id="PS52016">
    <property type="entry name" value="TONB_DEPENDENT_REC_3"/>
    <property type="match status" value="1"/>
</dbReference>
<dbReference type="Gene3D" id="2.40.170.20">
    <property type="entry name" value="TonB-dependent receptor, beta-barrel domain"/>
    <property type="match status" value="1"/>
</dbReference>
<evidence type="ECO:0000259" key="11">
    <source>
        <dbReference type="Pfam" id="PF00593"/>
    </source>
</evidence>
<dbReference type="PANTHER" id="PTHR47234">
    <property type="match status" value="1"/>
</dbReference>
<dbReference type="EMBL" id="SLWX01000001">
    <property type="protein sequence ID" value="TCO78498.1"/>
    <property type="molecule type" value="Genomic_DNA"/>
</dbReference>
<evidence type="ECO:0000256" key="1">
    <source>
        <dbReference type="ARBA" id="ARBA00004571"/>
    </source>
</evidence>
<keyword evidence="7 8" id="KW-0998">Cell outer membrane</keyword>
<dbReference type="InterPro" id="IPR039426">
    <property type="entry name" value="TonB-dep_rcpt-like"/>
</dbReference>
<protein>
    <submittedName>
        <fullName evidence="13">TonB-dependent receptor-like protein</fullName>
    </submittedName>
</protein>
<keyword evidence="5 9" id="KW-0798">TonB box</keyword>
<dbReference type="AlphaFoldDB" id="A0A4R2L749"/>
<evidence type="ECO:0000256" key="5">
    <source>
        <dbReference type="ARBA" id="ARBA00023077"/>
    </source>
</evidence>
<evidence type="ECO:0000259" key="12">
    <source>
        <dbReference type="Pfam" id="PF07715"/>
    </source>
</evidence>
<evidence type="ECO:0000256" key="2">
    <source>
        <dbReference type="ARBA" id="ARBA00022448"/>
    </source>
</evidence>
<comment type="caution">
    <text evidence="13">The sequence shown here is derived from an EMBL/GenBank/DDBJ whole genome shotgun (WGS) entry which is preliminary data.</text>
</comment>
<reference evidence="13 14" key="1">
    <citation type="submission" date="2019-03" db="EMBL/GenBank/DDBJ databases">
        <title>Genomic Encyclopedia of Type Strains, Phase IV (KMG-IV): sequencing the most valuable type-strain genomes for metagenomic binning, comparative biology and taxonomic classification.</title>
        <authorList>
            <person name="Goeker M."/>
        </authorList>
    </citation>
    <scope>NUCLEOTIDE SEQUENCE [LARGE SCALE GENOMIC DNA]</scope>
    <source>
        <strain evidence="13 14">DSM 23344</strain>
    </source>
</reference>
<dbReference type="PANTHER" id="PTHR47234:SF2">
    <property type="entry name" value="TONB-DEPENDENT RECEPTOR"/>
    <property type="match status" value="1"/>
</dbReference>
<dbReference type="Pfam" id="PF07715">
    <property type="entry name" value="Plug"/>
    <property type="match status" value="1"/>
</dbReference>
<dbReference type="InterPro" id="IPR036942">
    <property type="entry name" value="Beta-barrel_TonB_sf"/>
</dbReference>
<dbReference type="Proteomes" id="UP000294980">
    <property type="component" value="Unassembled WGS sequence"/>
</dbReference>
<keyword evidence="10" id="KW-0732">Signal</keyword>
<proteinExistence type="inferred from homology"/>
<evidence type="ECO:0000256" key="4">
    <source>
        <dbReference type="ARBA" id="ARBA00022692"/>
    </source>
</evidence>
<keyword evidence="14" id="KW-1185">Reference proteome</keyword>
<dbReference type="RefSeq" id="WP_240624298.1">
    <property type="nucleotide sequence ID" value="NZ_QQSW01000006.1"/>
</dbReference>
<dbReference type="SUPFAM" id="SSF56935">
    <property type="entry name" value="Porins"/>
    <property type="match status" value="1"/>
</dbReference>
<feature type="signal peptide" evidence="10">
    <location>
        <begin position="1"/>
        <end position="28"/>
    </location>
</feature>
<dbReference type="InterPro" id="IPR012910">
    <property type="entry name" value="Plug_dom"/>
</dbReference>
<feature type="domain" description="TonB-dependent receptor-like beta-barrel" evidence="11">
    <location>
        <begin position="394"/>
        <end position="919"/>
    </location>
</feature>
<keyword evidence="6 8" id="KW-0472">Membrane</keyword>
<gene>
    <name evidence="13" type="ORF">EV688_101315</name>
</gene>
<sequence>MLHKKRLSMAVSAAIGTAFAMGMTPVNAQEEAMVEEVVVTGSRIQRANLVSSSPVTQLDNEQLRFTGLNRVEDALAAIPGISLDQSSGQAIESIGTATMQLRNLGTTRTLVLMNGRRLPANSPQSPSAAADINLIPGNLIQRVEVLTGGASSTYGADAVAGVVNFVMQDDFQGVELDYQYSGLRHNNDGNLIADAAEQAGQPFATGTTFDGETTNVSLIIGGNFDNDRGNVTAFGSYREIAGVTQINRDYSACPVRDSLTCLGSATNESGSIIATDPDSAGGNFRVEGNQLLPGFGPGFNFAAPSFLQRPDERVVLGTFAHYDLNEHVEAYTELMFMDTKSTTQFGPSGFFFNPTEVNCDNPFMSDQQRDVLGCQGPDDVVDLVIGRRNAEGGPRFGNFRHSTYRGVFGIRGDLSDAWRYDVSYQYAEVDMNNRNGNYFDIDRFPQAIKVVEGPDGTPVCAPGADDGCVPYNLWNTGGVTREQTDFLEQRFFEWGTTSQEVFMAFAQGSLGEYGITSPFAESGVELVVGYEFREETLKFDGSDNVKRQGTIVETAGRYDVNEFYFEANIPVIEDVNFIQSLSLDVGYRYSEYSFGPTTDTYKFAGSWAIDDNLKLRGSVQRAVRAPNVVDLFRPEVGSLYAMDRDPCEKSNPGDALSRSGYSFEQCARSGVTQAIWDQGGPQSNPASQYNSVVGGSTELQPEEADTLTAGFIFTPSFAQGLTLSVDWYDIEIEKAIQGVQPETTLLQCIETGNPLFCDAVNRGLNDSLWLGQSLLEPNSGGSAVDERSTNIGFLATSGVDVEITYNFDIGNLGTINIANIAGFVLSFEQEEFPGAGVIDCEGTYGGPCGFPIPELKNRMQVTWATPWNVTGSLIWRHVSGSDQEFTDVPNDLDDMNYLDLAATWEVRDWASVRVGVNNVFDEEPPFVYQGVTARENGNTFPGIYDPLGQYLFAGFTLRY</sequence>
<evidence type="ECO:0000256" key="3">
    <source>
        <dbReference type="ARBA" id="ARBA00022452"/>
    </source>
</evidence>
<keyword evidence="3 8" id="KW-1134">Transmembrane beta strand</keyword>
<accession>A0A4R2L749</accession>
<feature type="domain" description="TonB-dependent receptor plug" evidence="12">
    <location>
        <begin position="52"/>
        <end position="162"/>
    </location>
</feature>
<feature type="chain" id="PRO_5020858190" evidence="10">
    <location>
        <begin position="29"/>
        <end position="959"/>
    </location>
</feature>
<comment type="similarity">
    <text evidence="8 9">Belongs to the TonB-dependent receptor family.</text>
</comment>
<dbReference type="Gene3D" id="2.170.130.10">
    <property type="entry name" value="TonB-dependent receptor, plug domain"/>
    <property type="match status" value="1"/>
</dbReference>
<comment type="subcellular location">
    <subcellularLocation>
        <location evidence="1 8">Cell outer membrane</location>
        <topology evidence="1 8">Multi-pass membrane protein</topology>
    </subcellularLocation>
</comment>
<organism evidence="13 14">
    <name type="scientific">Chromatocurvus halotolerans</name>
    <dbReference type="NCBI Taxonomy" id="1132028"/>
    <lineage>
        <taxon>Bacteria</taxon>
        <taxon>Pseudomonadati</taxon>
        <taxon>Pseudomonadota</taxon>
        <taxon>Gammaproteobacteria</taxon>
        <taxon>Cellvibrionales</taxon>
        <taxon>Halieaceae</taxon>
        <taxon>Chromatocurvus</taxon>
    </lineage>
</organism>
<evidence type="ECO:0000256" key="6">
    <source>
        <dbReference type="ARBA" id="ARBA00023136"/>
    </source>
</evidence>
<evidence type="ECO:0000256" key="10">
    <source>
        <dbReference type="SAM" id="SignalP"/>
    </source>
</evidence>
<dbReference type="InterPro" id="IPR037066">
    <property type="entry name" value="Plug_dom_sf"/>
</dbReference>
<evidence type="ECO:0000313" key="13">
    <source>
        <dbReference type="EMBL" id="TCO78498.1"/>
    </source>
</evidence>
<name>A0A4R2L749_9GAMM</name>
<keyword evidence="4 8" id="KW-0812">Transmembrane</keyword>
<keyword evidence="2 8" id="KW-0813">Transport</keyword>
<evidence type="ECO:0000256" key="9">
    <source>
        <dbReference type="RuleBase" id="RU003357"/>
    </source>
</evidence>
<evidence type="ECO:0000313" key="14">
    <source>
        <dbReference type="Proteomes" id="UP000294980"/>
    </source>
</evidence>
<dbReference type="InterPro" id="IPR000531">
    <property type="entry name" value="Beta-barrel_TonB"/>
</dbReference>
<evidence type="ECO:0000256" key="7">
    <source>
        <dbReference type="ARBA" id="ARBA00023237"/>
    </source>
</evidence>
<evidence type="ECO:0000256" key="8">
    <source>
        <dbReference type="PROSITE-ProRule" id="PRU01360"/>
    </source>
</evidence>
<keyword evidence="13" id="KW-0675">Receptor</keyword>
<dbReference type="GO" id="GO:0009279">
    <property type="term" value="C:cell outer membrane"/>
    <property type="evidence" value="ECO:0007669"/>
    <property type="project" value="UniProtKB-SubCell"/>
</dbReference>